<dbReference type="Pfam" id="PF18934">
    <property type="entry name" value="DUF5682"/>
    <property type="match status" value="1"/>
</dbReference>
<evidence type="ECO:0000313" key="2">
    <source>
        <dbReference type="Proteomes" id="UP000273044"/>
    </source>
</evidence>
<dbReference type="GeneID" id="64406579"/>
<gene>
    <name evidence="1" type="ORF">NCTC12967_01099</name>
</gene>
<keyword evidence="2" id="KW-1185">Reference proteome</keyword>
<dbReference type="Proteomes" id="UP000273044">
    <property type="component" value="Chromosome"/>
</dbReference>
<dbReference type="PANTHER" id="PTHR30634">
    <property type="entry name" value="OUTER MEMBRANE LOLAB LIPOPROTEIN INSERTION APPARATUS"/>
    <property type="match status" value="1"/>
</dbReference>
<dbReference type="RefSeq" id="WP_061787118.1">
    <property type="nucleotide sequence ID" value="NZ_LR134406.1"/>
</dbReference>
<accession>A0A3S4UU26</accession>
<dbReference type="AlphaFoldDB" id="A0A3S4UU26"/>
<organism evidence="1 2">
    <name type="scientific">Arachnia propionica</name>
    <dbReference type="NCBI Taxonomy" id="1750"/>
    <lineage>
        <taxon>Bacteria</taxon>
        <taxon>Bacillati</taxon>
        <taxon>Actinomycetota</taxon>
        <taxon>Actinomycetes</taxon>
        <taxon>Propionibacteriales</taxon>
        <taxon>Propionibacteriaceae</taxon>
        <taxon>Arachnia</taxon>
    </lineage>
</organism>
<protein>
    <submittedName>
        <fullName evidence="1">Uncharacterized protein</fullName>
    </submittedName>
</protein>
<evidence type="ECO:0000313" key="1">
    <source>
        <dbReference type="EMBL" id="VEH69821.1"/>
    </source>
</evidence>
<proteinExistence type="predicted"/>
<name>A0A3S4UU26_9ACTN</name>
<dbReference type="InterPro" id="IPR043737">
    <property type="entry name" value="DUF5682"/>
</dbReference>
<dbReference type="InterPro" id="IPR050458">
    <property type="entry name" value="LolB"/>
</dbReference>
<dbReference type="PANTHER" id="PTHR30634:SF14">
    <property type="match status" value="1"/>
</dbReference>
<reference evidence="1 2" key="1">
    <citation type="submission" date="2018-12" db="EMBL/GenBank/DDBJ databases">
        <authorList>
            <consortium name="Pathogen Informatics"/>
        </authorList>
    </citation>
    <scope>NUCLEOTIDE SEQUENCE [LARGE SCALE GENOMIC DNA]</scope>
    <source>
        <strain evidence="1 2">NCTC12967</strain>
    </source>
</reference>
<sequence>MSEIRIYGIRHHGPGSARSLLRALDDFAPDAILIEGPADADAMVSHVAGLKPPVALLAWVIGEPSRAAFWPFATFSPEWQALDWAARNSRAASFIDLPSSLGLARSREERTVESDPLGLLAGAAGYDDPERWWEDLVEQRDENVFDVIAEAMAAVRENGGDDEETLLREAHMRKALRTAKRAHEKIAVVCGAYHVPALTAKVKVADDNALLKQLPKVKTQLTWVPWSHGRLAASSGYGAGVRSPGWYHHLFAAPDRPVERWLTHVGAVLREHDLPTSSAHVIEGIRLADALAVLRGRPMPGLSEVQEATLAVLCEGSDLALDLVTREAIVGELLGEVPDDVPRTPFDADLTATARRLRLKQEAAEKELDLDLRKESGLARSCFLRRLRILGIDWGTPAGSSGTGTFKETWRLLWEPELSIAVVDASRWGNTVEAAAAARLLDDVGDLAGVTRGVNGALAADLPAAMPELLRLLDVRAAAETDVARLLEALPDLVQAYRYGDVRGTDTGRLGDVVAALLGRACAGFPVALGGLAPEAADRYRRLIDKANAAVGLLGEQAQQLWRNTLLAAADRHDLPGLLAGRLVRLLFDGGDLGVDEVQQRLSLALSGGHAPGEQAAWAEGVLSGSSLLLLHSPALLKVFDTWVMGLSDESFTDVLPVVRRAFGGWERPERQALAGKVANLDGACPVAEEELDLTEFAAVLATVDEILESAR</sequence>
<dbReference type="EMBL" id="LR134406">
    <property type="protein sequence ID" value="VEH69821.1"/>
    <property type="molecule type" value="Genomic_DNA"/>
</dbReference>